<name>A0A835L3N0_SPOEX</name>
<protein>
    <recommendedName>
        <fullName evidence="2">TIL domain-containing protein</fullName>
    </recommendedName>
</protein>
<dbReference type="CDD" id="cd19941">
    <property type="entry name" value="TIL"/>
    <property type="match status" value="1"/>
</dbReference>
<proteinExistence type="predicted"/>
<reference evidence="3" key="1">
    <citation type="submission" date="2020-08" db="EMBL/GenBank/DDBJ databases">
        <title>Spodoptera exigua strain:BAW_Kor-Di-RS1 Genome sequencing and assembly.</title>
        <authorList>
            <person name="Kim J."/>
            <person name="Nam H.Y."/>
            <person name="Kwon M."/>
            <person name="Choi J.H."/>
            <person name="Cho S.R."/>
            <person name="Kim G.-H."/>
        </authorList>
    </citation>
    <scope>NUCLEOTIDE SEQUENCE</scope>
    <source>
        <strain evidence="3">BAW_Kor-Di-RS1</strain>
        <tissue evidence="3">Whole-body</tissue>
    </source>
</reference>
<evidence type="ECO:0000313" key="3">
    <source>
        <dbReference type="EMBL" id="KAF9407679.1"/>
    </source>
</evidence>
<feature type="non-terminal residue" evidence="3">
    <location>
        <position position="147"/>
    </location>
</feature>
<evidence type="ECO:0000259" key="2">
    <source>
        <dbReference type="Pfam" id="PF01826"/>
    </source>
</evidence>
<comment type="caution">
    <text evidence="3">The sequence shown here is derived from an EMBL/GenBank/DDBJ whole genome shotgun (WGS) entry which is preliminary data.</text>
</comment>
<organism evidence="3 4">
    <name type="scientific">Spodoptera exigua</name>
    <name type="common">Beet armyworm</name>
    <name type="synonym">Noctua fulgens</name>
    <dbReference type="NCBI Taxonomy" id="7107"/>
    <lineage>
        <taxon>Eukaryota</taxon>
        <taxon>Metazoa</taxon>
        <taxon>Ecdysozoa</taxon>
        <taxon>Arthropoda</taxon>
        <taxon>Hexapoda</taxon>
        <taxon>Insecta</taxon>
        <taxon>Pterygota</taxon>
        <taxon>Neoptera</taxon>
        <taxon>Endopterygota</taxon>
        <taxon>Lepidoptera</taxon>
        <taxon>Glossata</taxon>
        <taxon>Ditrysia</taxon>
        <taxon>Noctuoidea</taxon>
        <taxon>Noctuidae</taxon>
        <taxon>Amphipyrinae</taxon>
        <taxon>Spodoptera</taxon>
    </lineage>
</organism>
<sequence length="147" mass="15573">ESPCTGPNEYFACDGVCQRSCAALGVACPIPHVNCTDRCYCNPGFARNATGTCIPISQCGFPRPAKRQASPGAAPPVSTQVGQRPLSGPVPTVPSACCSNMSSDTERLAAHRYTRPRRAFELTDFRWIVTGGIRPLQATSDATVPMA</sequence>
<keyword evidence="4" id="KW-1185">Reference proteome</keyword>
<dbReference type="Pfam" id="PF01826">
    <property type="entry name" value="TIL"/>
    <property type="match status" value="1"/>
</dbReference>
<feature type="region of interest" description="Disordered" evidence="1">
    <location>
        <begin position="65"/>
        <end position="88"/>
    </location>
</feature>
<gene>
    <name evidence="3" type="ORF">HW555_012382</name>
</gene>
<dbReference type="EMBL" id="JACKWZ010000446">
    <property type="protein sequence ID" value="KAF9407679.1"/>
    <property type="molecule type" value="Genomic_DNA"/>
</dbReference>
<accession>A0A835L3N0</accession>
<evidence type="ECO:0000256" key="1">
    <source>
        <dbReference type="SAM" id="MobiDB-lite"/>
    </source>
</evidence>
<dbReference type="InterPro" id="IPR036084">
    <property type="entry name" value="Ser_inhib-like_sf"/>
</dbReference>
<dbReference type="AlphaFoldDB" id="A0A835L3N0"/>
<evidence type="ECO:0000313" key="4">
    <source>
        <dbReference type="Proteomes" id="UP000648187"/>
    </source>
</evidence>
<dbReference type="Proteomes" id="UP000648187">
    <property type="component" value="Unassembled WGS sequence"/>
</dbReference>
<dbReference type="Gene3D" id="2.10.25.10">
    <property type="entry name" value="Laminin"/>
    <property type="match status" value="1"/>
</dbReference>
<feature type="domain" description="TIL" evidence="2">
    <location>
        <begin position="4"/>
        <end position="59"/>
    </location>
</feature>
<dbReference type="InterPro" id="IPR002919">
    <property type="entry name" value="TIL_dom"/>
</dbReference>
<dbReference type="SUPFAM" id="SSF57567">
    <property type="entry name" value="Serine protease inhibitors"/>
    <property type="match status" value="1"/>
</dbReference>